<gene>
    <name evidence="1" type="ORF">BV133_2480</name>
    <name evidence="2" type="ORF">BVIRIDIS_16870</name>
</gene>
<reference evidence="3" key="3">
    <citation type="journal article" date="2016" name="Genome Announc.">
        <title>Revised genome sequence of the purple photosynthetic bacterium Blastochloris viridis.</title>
        <authorList>
            <person name="Liu L.N."/>
            <person name="Faulkner M."/>
            <person name="Liu X."/>
            <person name="Huang F."/>
            <person name="Darby A.C."/>
            <person name="Hall N."/>
        </authorList>
    </citation>
    <scope>NUCLEOTIDE SEQUENCE [LARGE SCALE GENOMIC DNA]</scope>
    <source>
        <strain evidence="3">ATCC 19567 / DSM 133 / F</strain>
    </source>
</reference>
<dbReference type="AlphaFoldDB" id="A0A0H5BPY5"/>
<dbReference type="InterPro" id="IPR023393">
    <property type="entry name" value="START-like_dom_sf"/>
</dbReference>
<proteinExistence type="predicted"/>
<dbReference type="STRING" id="1079.BVIR_2241"/>
<evidence type="ECO:0000313" key="3">
    <source>
        <dbReference type="Proteomes" id="UP000065734"/>
    </source>
</evidence>
<dbReference type="EMBL" id="LN907867">
    <property type="protein sequence ID" value="CUU42673.1"/>
    <property type="molecule type" value="Genomic_DNA"/>
</dbReference>
<dbReference type="EMBL" id="AP014854">
    <property type="protein sequence ID" value="BAS00074.1"/>
    <property type="molecule type" value="Genomic_DNA"/>
</dbReference>
<keyword evidence="3" id="KW-1185">Reference proteome</keyword>
<dbReference type="RefSeq" id="WP_156331040.1">
    <property type="nucleotide sequence ID" value="NZ_AP014854.2"/>
</dbReference>
<evidence type="ECO:0008006" key="4">
    <source>
        <dbReference type="Google" id="ProtNLM"/>
    </source>
</evidence>
<organism evidence="2 3">
    <name type="scientific">Blastochloris viridis</name>
    <name type="common">Rhodopseudomonas viridis</name>
    <dbReference type="NCBI Taxonomy" id="1079"/>
    <lineage>
        <taxon>Bacteria</taxon>
        <taxon>Pseudomonadati</taxon>
        <taxon>Pseudomonadota</taxon>
        <taxon>Alphaproteobacteria</taxon>
        <taxon>Hyphomicrobiales</taxon>
        <taxon>Blastochloridaceae</taxon>
        <taxon>Blastochloris</taxon>
    </lineage>
</organism>
<reference evidence="2" key="2">
    <citation type="submission" date="2015-11" db="EMBL/GenBank/DDBJ databases">
        <authorList>
            <person name="Zhang Y."/>
            <person name="Guo Z."/>
        </authorList>
    </citation>
    <scope>NUCLEOTIDE SEQUENCE</scope>
    <source>
        <strain evidence="2">1</strain>
    </source>
</reference>
<dbReference type="KEGG" id="bvr:BVIR_2241"/>
<sequence>MRAMPRDITGAVVLPAQPHQVFQALNDPDVLKACAPVQPMPDEAGA</sequence>
<evidence type="ECO:0000313" key="2">
    <source>
        <dbReference type="EMBL" id="CUU42673.1"/>
    </source>
</evidence>
<accession>A0A0H5BPY5</accession>
<name>A0A0H5BPY5_BLAVI</name>
<dbReference type="SUPFAM" id="SSF55961">
    <property type="entry name" value="Bet v1-like"/>
    <property type="match status" value="1"/>
</dbReference>
<dbReference type="Gene3D" id="3.30.530.20">
    <property type="match status" value="1"/>
</dbReference>
<dbReference type="Proteomes" id="UP000065734">
    <property type="component" value="Chromosome I"/>
</dbReference>
<dbReference type="OrthoDB" id="9787428at2"/>
<reference evidence="1" key="1">
    <citation type="journal article" date="2015" name="Genome Announc.">
        <title>Complete Genome Sequence of the Bacteriochlorophyll b-Producing Photosynthetic Bacterium Blastochloris viridis.</title>
        <authorList>
            <person name="Tsukatani Y."/>
            <person name="Hirose Y."/>
            <person name="Harada J."/>
            <person name="Misawa N."/>
            <person name="Mori K."/>
            <person name="Inoue K."/>
            <person name="Tamiaki H."/>
        </authorList>
    </citation>
    <scope>NUCLEOTIDE SEQUENCE [LARGE SCALE GENOMIC DNA]</scope>
    <source>
        <strain evidence="1">DSM 133</strain>
    </source>
</reference>
<evidence type="ECO:0000313" key="1">
    <source>
        <dbReference type="EMBL" id="BAS00074.1"/>
    </source>
</evidence>
<protein>
    <recommendedName>
        <fullName evidence="4">Carbon monoxide dehydrogenase</fullName>
    </recommendedName>
</protein>